<accession>A0A1M6ZIL3</accession>
<name>A0A1M6ZIL3_9FLAO</name>
<organism evidence="1 2">
    <name type="scientific">Flavobacterium saccharophilum</name>
    <dbReference type="NCBI Taxonomy" id="29534"/>
    <lineage>
        <taxon>Bacteria</taxon>
        <taxon>Pseudomonadati</taxon>
        <taxon>Bacteroidota</taxon>
        <taxon>Flavobacteriia</taxon>
        <taxon>Flavobacteriales</taxon>
        <taxon>Flavobacteriaceae</taxon>
        <taxon>Flavobacterium</taxon>
    </lineage>
</organism>
<dbReference type="AlphaFoldDB" id="A0A1M6ZIL3"/>
<dbReference type="EMBL" id="FRBY01000001">
    <property type="protein sequence ID" value="SHL30312.1"/>
    <property type="molecule type" value="Genomic_DNA"/>
</dbReference>
<evidence type="ECO:0000313" key="1">
    <source>
        <dbReference type="EMBL" id="SHL30312.1"/>
    </source>
</evidence>
<keyword evidence="2" id="KW-1185">Reference proteome</keyword>
<dbReference type="Pfam" id="PF14092">
    <property type="entry name" value="DUF4270"/>
    <property type="match status" value="1"/>
</dbReference>
<gene>
    <name evidence="1" type="ORF">SAMN05444366_0285</name>
</gene>
<sequence length="528" mass="58304">MYNTSFIKKILLVATVVLLYSCDKDFNAIGDDLIGDNHFDLQGEKYDVLAYNQEVTPVQSNALAVNGLGIYDNPVLGTTTGNFATQLTMATYAPTIGAEAVVDSVMLSIPYFKHVKSVETNGSTIYELDSIFGSPEGKLKLSIYESGVQMRTSFYDNGSQMAQLYYTDQNADFDNFKKGDRLNDNNENKNEQNDKFGFSAKEIIQVTKDDADKKVITRVAPEMHLKLNNTFFQDKILNAPADKLANANVFQEYFRGLYFKVEKSESSPSNMALLDFAKGKITIYYKAKTAITTDLETVKENKTLDISLGGGATASLLNDVKNVNYDTAIKNPDNVNGDEKLYLKGGQGSLAVIDLSAFGTKLAEIRENKWMVNEANLVFYIDADKMTGAEEPKRVYLYDLTNNIPVIDYADGTSGFLGSDSKATRYIFGGIIETDATTKRGKSYKVRITNHIRNLIKDATATNVKLGLVVTEDISIFASNKLKLKNSVISEAPKGSVTSPLGTILYGSKASVPEAQRLRLEVYYTKPN</sequence>
<protein>
    <recommendedName>
        <fullName evidence="3">DUF4270 domain-containing protein</fullName>
    </recommendedName>
</protein>
<proteinExistence type="predicted"/>
<dbReference type="STRING" id="29534.SAMN05444366_0285"/>
<evidence type="ECO:0000313" key="2">
    <source>
        <dbReference type="Proteomes" id="UP000184121"/>
    </source>
</evidence>
<dbReference type="Proteomes" id="UP000184121">
    <property type="component" value="Unassembled WGS sequence"/>
</dbReference>
<dbReference type="InterPro" id="IPR025366">
    <property type="entry name" value="DUF4270"/>
</dbReference>
<reference evidence="2" key="1">
    <citation type="submission" date="2016-11" db="EMBL/GenBank/DDBJ databases">
        <authorList>
            <person name="Varghese N."/>
            <person name="Submissions S."/>
        </authorList>
    </citation>
    <scope>NUCLEOTIDE SEQUENCE [LARGE SCALE GENOMIC DNA]</scope>
    <source>
        <strain evidence="2">DSM 1811</strain>
    </source>
</reference>
<evidence type="ECO:0008006" key="3">
    <source>
        <dbReference type="Google" id="ProtNLM"/>
    </source>
</evidence>
<dbReference type="RefSeq" id="WP_072969880.1">
    <property type="nucleotide sequence ID" value="NZ_FRBY01000001.1"/>
</dbReference>
<dbReference type="OrthoDB" id="1466062at2"/>